<dbReference type="AlphaFoldDB" id="A0A9X0DJQ7"/>
<dbReference type="InterPro" id="IPR051678">
    <property type="entry name" value="AGP_Transferase"/>
</dbReference>
<dbReference type="OrthoDB" id="5404599at2759"/>
<evidence type="ECO:0000313" key="2">
    <source>
        <dbReference type="Proteomes" id="UP001152300"/>
    </source>
</evidence>
<comment type="caution">
    <text evidence="1">The sequence shown here is derived from an EMBL/GenBank/DDBJ whole genome shotgun (WGS) entry which is preliminary data.</text>
</comment>
<protein>
    <recommendedName>
        <fullName evidence="3">Aminoglycoside phosphotransferase domain-containing protein</fullName>
    </recommendedName>
</protein>
<dbReference type="PANTHER" id="PTHR21310">
    <property type="entry name" value="AMINOGLYCOSIDE PHOSPHOTRANSFERASE-RELATED-RELATED"/>
    <property type="match status" value="1"/>
</dbReference>
<organism evidence="1 2">
    <name type="scientific">Sclerotinia nivalis</name>
    <dbReference type="NCBI Taxonomy" id="352851"/>
    <lineage>
        <taxon>Eukaryota</taxon>
        <taxon>Fungi</taxon>
        <taxon>Dikarya</taxon>
        <taxon>Ascomycota</taxon>
        <taxon>Pezizomycotina</taxon>
        <taxon>Leotiomycetes</taxon>
        <taxon>Helotiales</taxon>
        <taxon>Sclerotiniaceae</taxon>
        <taxon>Sclerotinia</taxon>
    </lineage>
</organism>
<gene>
    <name evidence="1" type="ORF">OCU04_006160</name>
</gene>
<proteinExistence type="predicted"/>
<reference evidence="1" key="1">
    <citation type="submission" date="2022-11" db="EMBL/GenBank/DDBJ databases">
        <title>Genome Resource of Sclerotinia nivalis Strain SnTB1, a Plant Pathogen Isolated from American Ginseng.</title>
        <authorList>
            <person name="Fan S."/>
        </authorList>
    </citation>
    <scope>NUCLEOTIDE SEQUENCE</scope>
    <source>
        <strain evidence="1">SnTB1</strain>
    </source>
</reference>
<dbReference type="EMBL" id="JAPEIS010000006">
    <property type="protein sequence ID" value="KAJ8065479.1"/>
    <property type="molecule type" value="Genomic_DNA"/>
</dbReference>
<name>A0A9X0DJQ7_9HELO</name>
<dbReference type="Proteomes" id="UP001152300">
    <property type="component" value="Unassembled WGS sequence"/>
</dbReference>
<evidence type="ECO:0008006" key="3">
    <source>
        <dbReference type="Google" id="ProtNLM"/>
    </source>
</evidence>
<keyword evidence="2" id="KW-1185">Reference proteome</keyword>
<dbReference type="PANTHER" id="PTHR21310:SF58">
    <property type="entry name" value="AMINOGLYCOSIDE PHOSPHOTRANSFERASE DOMAIN-CONTAINING PROTEIN"/>
    <property type="match status" value="1"/>
</dbReference>
<evidence type="ECO:0000313" key="1">
    <source>
        <dbReference type="EMBL" id="KAJ8065479.1"/>
    </source>
</evidence>
<sequence>MAEEGPWSESQWFPTHENIWRNWYKPNACYNEEENDRRWRIQNGTWAMNESIKEIDGERDAWLICNLILRRTEGPSPSADWYDEKDNSSYHITDAPFPPPKATYKGRSTNYFRDGHNEPLVELLDTRTWLLDNTTWAIGYGAVLKMDFIYNSHDLTSEHVTLNWMQGKLPPSRFKIPRVIHHEVQMKRSITFETQIHGLDLGQAWMFLSDVDKWRYITAVADFCSELSKIKGDKIGSVEGKGIYDLSLPVAWPEGVSAYSAENIHESWANTSLAPALSEFCFSHNFLTPDNIILVEEGRDNPIPTIGVVDWSCGGFVPKAWVRTRFAVDIECDLPIVHKLRKGKRTGIPEGDAHNYRWAVWKTLENMPYNMPEVKDLWWEARPEYAARMGRFFITGRCSLVPRRNDDPNADFDAL</sequence>
<accession>A0A9X0DJQ7</accession>